<dbReference type="InterPro" id="IPR004452">
    <property type="entry name" value="LutB/LldF"/>
</dbReference>
<evidence type="ECO:0000256" key="4">
    <source>
        <dbReference type="ARBA" id="ARBA00022737"/>
    </source>
</evidence>
<dbReference type="SUPFAM" id="SSF100950">
    <property type="entry name" value="NagB/RpiA/CoA transferase-like"/>
    <property type="match status" value="1"/>
</dbReference>
<comment type="function">
    <text evidence="8">Is involved in L-lactate degradation and allows cells to grow with lactate as the sole carbon source. Has probably a role as an electron transporter during oxidation of L-lactate.</text>
</comment>
<dbReference type="InterPro" id="IPR017896">
    <property type="entry name" value="4Fe4S_Fe-S-bd"/>
</dbReference>
<keyword evidence="5 8" id="KW-0249">Electron transport</keyword>
<feature type="domain" description="4Fe-4S ferredoxin-type" evidence="11">
    <location>
        <begin position="310"/>
        <end position="377"/>
    </location>
</feature>
<dbReference type="Gene3D" id="1.10.1060.10">
    <property type="entry name" value="Alpha-helical ferredoxin"/>
    <property type="match status" value="1"/>
</dbReference>
<gene>
    <name evidence="8" type="primary">lutB</name>
    <name evidence="12" type="ORF">OD459_06495</name>
</gene>
<dbReference type="PANTHER" id="PTHR47153:SF2">
    <property type="entry name" value="LACTATE UTILIZATION PROTEIN B"/>
    <property type="match status" value="1"/>
</dbReference>
<dbReference type="GO" id="GO:0046872">
    <property type="term" value="F:metal ion binding"/>
    <property type="evidence" value="ECO:0007669"/>
    <property type="project" value="UniProtKB-KW"/>
</dbReference>
<dbReference type="AlphaFoldDB" id="A0AA46PS79"/>
<evidence type="ECO:0000259" key="10">
    <source>
        <dbReference type="Pfam" id="PF11870"/>
    </source>
</evidence>
<dbReference type="PROSITE" id="PS00198">
    <property type="entry name" value="4FE4S_FER_1"/>
    <property type="match status" value="1"/>
</dbReference>
<dbReference type="PANTHER" id="PTHR47153">
    <property type="entry name" value="LACTATE UTILIZATION PROTEIN B"/>
    <property type="match status" value="1"/>
</dbReference>
<dbReference type="InterPro" id="IPR017900">
    <property type="entry name" value="4Fe4S_Fe_S_CS"/>
</dbReference>
<feature type="binding site" evidence="8">
    <location>
        <position position="313"/>
    </location>
    <ligand>
        <name>[4Fe-4S] cluster</name>
        <dbReference type="ChEBI" id="CHEBI:49883"/>
        <label>1</label>
    </ligand>
</feature>
<name>A0AA46PS79_CYTFI</name>
<keyword evidence="6 8" id="KW-0408">Iron</keyword>
<organism evidence="12 13">
    <name type="scientific">Cytobacillus firmus</name>
    <name type="common">Bacillus firmus</name>
    <dbReference type="NCBI Taxonomy" id="1399"/>
    <lineage>
        <taxon>Bacteria</taxon>
        <taxon>Bacillati</taxon>
        <taxon>Bacillota</taxon>
        <taxon>Bacilli</taxon>
        <taxon>Bacillales</taxon>
        <taxon>Bacillaceae</taxon>
        <taxon>Cytobacillus</taxon>
    </lineage>
</organism>
<evidence type="ECO:0000256" key="6">
    <source>
        <dbReference type="ARBA" id="ARBA00023004"/>
    </source>
</evidence>
<dbReference type="Proteomes" id="UP001163104">
    <property type="component" value="Chromosome"/>
</dbReference>
<dbReference type="InterPro" id="IPR024569">
    <property type="entry name" value="LutB_C"/>
</dbReference>
<keyword evidence="1 8" id="KW-0813">Transport</keyword>
<proteinExistence type="inferred from homology"/>
<feature type="binding site" evidence="8">
    <location>
        <position position="316"/>
    </location>
    <ligand>
        <name>[4Fe-4S] cluster</name>
        <dbReference type="ChEBI" id="CHEBI:49883"/>
        <label>1</label>
    </ligand>
</feature>
<evidence type="ECO:0000256" key="7">
    <source>
        <dbReference type="ARBA" id="ARBA00023014"/>
    </source>
</evidence>
<dbReference type="Gene3D" id="3.40.50.10420">
    <property type="entry name" value="NagB/RpiA/CoA transferase-like"/>
    <property type="match status" value="1"/>
</dbReference>
<dbReference type="EMBL" id="CP107027">
    <property type="protein sequence ID" value="UYG96675.1"/>
    <property type="molecule type" value="Genomic_DNA"/>
</dbReference>
<keyword evidence="3 8" id="KW-0479">Metal-binding</keyword>
<feature type="domain" description="LUD" evidence="9">
    <location>
        <begin position="71"/>
        <end position="295"/>
    </location>
</feature>
<dbReference type="GO" id="GO:0006089">
    <property type="term" value="P:lactate metabolic process"/>
    <property type="evidence" value="ECO:0007669"/>
    <property type="project" value="UniProtKB-UniRule"/>
</dbReference>
<dbReference type="InterPro" id="IPR003741">
    <property type="entry name" value="LUD_dom"/>
</dbReference>
<dbReference type="GO" id="GO:0051539">
    <property type="term" value="F:4 iron, 4 sulfur cluster binding"/>
    <property type="evidence" value="ECO:0007669"/>
    <property type="project" value="UniProtKB-KW"/>
</dbReference>
<keyword evidence="7 8" id="KW-0411">Iron-sulfur</keyword>
<evidence type="ECO:0000256" key="1">
    <source>
        <dbReference type="ARBA" id="ARBA00022448"/>
    </source>
</evidence>
<dbReference type="Pfam" id="PF13183">
    <property type="entry name" value="Fer4_8"/>
    <property type="match status" value="1"/>
</dbReference>
<dbReference type="SUPFAM" id="SSF46548">
    <property type="entry name" value="alpha-helical ferredoxin"/>
    <property type="match status" value="1"/>
</dbReference>
<dbReference type="InterPro" id="IPR037171">
    <property type="entry name" value="NagB/RpiA_transferase-like"/>
</dbReference>
<evidence type="ECO:0000256" key="2">
    <source>
        <dbReference type="ARBA" id="ARBA00022485"/>
    </source>
</evidence>
<dbReference type="NCBIfam" id="TIGR00273">
    <property type="entry name" value="LutB/LldF family L-lactate oxidation iron-sulfur protein"/>
    <property type="match status" value="1"/>
</dbReference>
<protein>
    <recommendedName>
        <fullName evidence="8">Lactate utilization protein B</fullName>
    </recommendedName>
</protein>
<dbReference type="HAMAP" id="MF_02103">
    <property type="entry name" value="LutB"/>
    <property type="match status" value="1"/>
</dbReference>
<evidence type="ECO:0000256" key="8">
    <source>
        <dbReference type="HAMAP-Rule" id="MF_02103"/>
    </source>
</evidence>
<feature type="binding site" evidence="8">
    <location>
        <position position="369"/>
    </location>
    <ligand>
        <name>[4Fe-4S] cluster</name>
        <dbReference type="ChEBI" id="CHEBI:49883"/>
        <label>2</label>
    </ligand>
</feature>
<reference evidence="12" key="1">
    <citation type="submission" date="2022-10" db="EMBL/GenBank/DDBJ databases">
        <title>Mechanism of multi-heavy metal repair in Cytobacillus Firmus M7.</title>
        <authorList>
            <person name="Li X."/>
            <person name="Yu C."/>
        </authorList>
    </citation>
    <scope>NUCLEOTIDE SEQUENCE</scope>
    <source>
        <strain evidence="12">M7</strain>
    </source>
</reference>
<dbReference type="InterPro" id="IPR022825">
    <property type="entry name" value="LutB"/>
</dbReference>
<evidence type="ECO:0000313" key="13">
    <source>
        <dbReference type="Proteomes" id="UP001163104"/>
    </source>
</evidence>
<dbReference type="InterPro" id="IPR024185">
    <property type="entry name" value="FTHF_cligase-like_sf"/>
</dbReference>
<feature type="binding site" evidence="8">
    <location>
        <position position="373"/>
    </location>
    <ligand>
        <name>[4Fe-4S] cluster</name>
        <dbReference type="ChEBI" id="CHEBI:49883"/>
        <label>1</label>
    </ligand>
</feature>
<comment type="similarity">
    <text evidence="8">Belongs to the LutB/YkgF family.</text>
</comment>
<evidence type="ECO:0000256" key="5">
    <source>
        <dbReference type="ARBA" id="ARBA00022982"/>
    </source>
</evidence>
<evidence type="ECO:0000256" key="3">
    <source>
        <dbReference type="ARBA" id="ARBA00022723"/>
    </source>
</evidence>
<dbReference type="RefSeq" id="WP_048011666.1">
    <property type="nucleotide sequence ID" value="NZ_CP085255.1"/>
</dbReference>
<accession>A0AA46PS79</accession>
<evidence type="ECO:0000259" key="9">
    <source>
        <dbReference type="Pfam" id="PF02589"/>
    </source>
</evidence>
<evidence type="ECO:0000313" key="12">
    <source>
        <dbReference type="EMBL" id="UYG96675.1"/>
    </source>
</evidence>
<dbReference type="Pfam" id="PF11870">
    <property type="entry name" value="LutB_C"/>
    <property type="match status" value="1"/>
</dbReference>
<keyword evidence="4 8" id="KW-0677">Repeat</keyword>
<feature type="domain" description="Lactate utilization protein B C-terminal" evidence="10">
    <location>
        <begin position="384"/>
        <end position="469"/>
    </location>
</feature>
<dbReference type="Pfam" id="PF02589">
    <property type="entry name" value="LUD_dom"/>
    <property type="match status" value="1"/>
</dbReference>
<sequence>MAMKIGTNDFKDRVDSGINNSFMRGAVSGAQERLQTRRLDAAAELGNWEEWRSLSEEIRQHVLENLDFYLYQLSENVAKRGGHVYFAETAEEASAYIREVIEKKNARKVVKSKSMVTEEIHLNATLEEAGCQVIETDLGEYILQVDDHDPPSHIVAPALHKNKEQIRDVFAEKLSYQNTEKPEELAWHAREMLRHEYLTADVGITGCNFAVAETGSITLVTNEGNADLVTALPKTQITVMGMERLVPTYEEMEVLVSMLTRSAVGQKLTSYITVLTGPKEELDVDGPEEFHLVIVDNGRSSILGGEFQSILQCIRCAACVNVCPVYRHVGGHSYGSIYSGPIGAVLSPLLGGYDDYKELPYASTLCGACTEACPVKIPLHELLHKHRQVIVEKEGRAPISEKMTMKAFGLGAASPSLYKLGSKLAPAAMNPFTAGDKITKGPGPLKAWTEIRDFPAPNKERFRDWFNNRPKGGGQQ</sequence>
<feature type="binding site" evidence="8">
    <location>
        <position position="366"/>
    </location>
    <ligand>
        <name>[4Fe-4S] cluster</name>
        <dbReference type="ChEBI" id="CHEBI:49883"/>
        <label>2</label>
    </ligand>
</feature>
<dbReference type="InterPro" id="IPR009051">
    <property type="entry name" value="Helical_ferredxn"/>
</dbReference>
<evidence type="ECO:0000259" key="11">
    <source>
        <dbReference type="Pfam" id="PF13183"/>
    </source>
</evidence>
<feature type="binding site" evidence="8">
    <location>
        <position position="323"/>
    </location>
    <ligand>
        <name>[4Fe-4S] cluster</name>
        <dbReference type="ChEBI" id="CHEBI:49883"/>
        <label>2</label>
    </ligand>
</feature>
<feature type="binding site" evidence="8">
    <location>
        <position position="319"/>
    </location>
    <ligand>
        <name>[4Fe-4S] cluster</name>
        <dbReference type="ChEBI" id="CHEBI:49883"/>
        <label>1</label>
    </ligand>
</feature>
<keyword evidence="2 8" id="KW-0004">4Fe-4S</keyword>